<dbReference type="InterPro" id="IPR039418">
    <property type="entry name" value="LexA-like"/>
</dbReference>
<gene>
    <name evidence="5" type="ORF">NQX30_04715</name>
</gene>
<dbReference type="Pfam" id="PF00717">
    <property type="entry name" value="Peptidase_S24"/>
    <property type="match status" value="1"/>
</dbReference>
<protein>
    <recommendedName>
        <fullName evidence="4">Peptidase S24/S26A/S26B/S26C domain-containing protein</fullName>
    </recommendedName>
</protein>
<accession>A0ABT7QLR6</accession>
<proteinExistence type="predicted"/>
<dbReference type="Proteomes" id="UP001168167">
    <property type="component" value="Unassembled WGS sequence"/>
</dbReference>
<keyword evidence="6" id="KW-1185">Reference proteome</keyword>
<dbReference type="InterPro" id="IPR015927">
    <property type="entry name" value="Peptidase_S24_S26A/B/C"/>
</dbReference>
<dbReference type="SUPFAM" id="SSF51306">
    <property type="entry name" value="LexA/Signal peptidase"/>
    <property type="match status" value="1"/>
</dbReference>
<reference evidence="5" key="1">
    <citation type="submission" date="2022-08" db="EMBL/GenBank/DDBJ databases">
        <authorList>
            <person name="Dzunkova M."/>
            <person name="La Clair J."/>
            <person name="Tyml T."/>
            <person name="Doud D."/>
            <person name="Schulz F."/>
            <person name="Piquer S."/>
            <person name="Porcel Sanchis D."/>
            <person name="Osborn A."/>
            <person name="Robinson D."/>
            <person name="Louie K.B."/>
            <person name="Bowen B.P."/>
            <person name="Bowers R."/>
            <person name="Lee J."/>
            <person name="Arnau Llombart V."/>
            <person name="Diaz Villanueva W."/>
            <person name="Gosliner T."/>
            <person name="Northen T."/>
            <person name="Cheng J.-F."/>
            <person name="Burkart M.D."/>
            <person name="Woyke T."/>
        </authorList>
    </citation>
    <scope>NUCLEOTIDE SEQUENCE</scope>
    <source>
        <strain evidence="5">Df01</strain>
    </source>
</reference>
<evidence type="ECO:0000313" key="5">
    <source>
        <dbReference type="EMBL" id="MDM5147672.1"/>
    </source>
</evidence>
<evidence type="ECO:0000256" key="3">
    <source>
        <dbReference type="ARBA" id="ARBA00023163"/>
    </source>
</evidence>
<organism evidence="5 6">
    <name type="scientific">Candidatus Doriopsillibacter californiensis</name>
    <dbReference type="NCBI Taxonomy" id="2970740"/>
    <lineage>
        <taxon>Bacteria</taxon>
        <taxon>Pseudomonadati</taxon>
        <taxon>Pseudomonadota</taxon>
        <taxon>Gammaproteobacteria</taxon>
        <taxon>Candidatus Tethybacterales</taxon>
        <taxon>Candidatus Persebacteraceae</taxon>
        <taxon>Candidatus Doriopsillibacter</taxon>
    </lineage>
</organism>
<evidence type="ECO:0000259" key="4">
    <source>
        <dbReference type="Pfam" id="PF00717"/>
    </source>
</evidence>
<evidence type="ECO:0000313" key="6">
    <source>
        <dbReference type="Proteomes" id="UP001168167"/>
    </source>
</evidence>
<dbReference type="Gene3D" id="1.10.260.40">
    <property type="entry name" value="lambda repressor-like DNA-binding domains"/>
    <property type="match status" value="1"/>
</dbReference>
<reference evidence="5" key="2">
    <citation type="journal article" date="2023" name="Microbiome">
        <title>Synthase-selected sorting approach identifies a beta-lactone synthase in a nudibranch symbiotic bacterium.</title>
        <authorList>
            <person name="Dzunkova M."/>
            <person name="La Clair J.J."/>
            <person name="Tyml T."/>
            <person name="Doud D."/>
            <person name="Schulz F."/>
            <person name="Piquer-Esteban S."/>
            <person name="Porcel Sanchis D."/>
            <person name="Osborn A."/>
            <person name="Robinson D."/>
            <person name="Louie K.B."/>
            <person name="Bowen B.P."/>
            <person name="Bowers R.M."/>
            <person name="Lee J."/>
            <person name="Arnau V."/>
            <person name="Diaz-Villanueva W."/>
            <person name="Stepanauskas R."/>
            <person name="Gosliner T."/>
            <person name="Date S.V."/>
            <person name="Northen T.R."/>
            <person name="Cheng J.F."/>
            <person name="Burkart M.D."/>
            <person name="Woyke T."/>
        </authorList>
    </citation>
    <scope>NUCLEOTIDE SEQUENCE</scope>
    <source>
        <strain evidence="5">Df01</strain>
    </source>
</reference>
<name>A0ABT7QLR6_9GAMM</name>
<feature type="domain" description="Peptidase S24/S26A/S26B/S26C" evidence="4">
    <location>
        <begin position="81"/>
        <end position="176"/>
    </location>
</feature>
<dbReference type="InterPro" id="IPR036286">
    <property type="entry name" value="LexA/Signal_pep-like_sf"/>
</dbReference>
<dbReference type="InterPro" id="IPR010982">
    <property type="entry name" value="Lambda_DNA-bd_dom_sf"/>
</dbReference>
<comment type="caution">
    <text evidence="5">The sequence shown here is derived from an EMBL/GenBank/DDBJ whole genome shotgun (WGS) entry which is preliminary data.</text>
</comment>
<dbReference type="CDD" id="cd06529">
    <property type="entry name" value="S24_LexA-like"/>
    <property type="match status" value="1"/>
</dbReference>
<keyword evidence="3" id="KW-0804">Transcription</keyword>
<dbReference type="PANTHER" id="PTHR40661">
    <property type="match status" value="1"/>
</dbReference>
<evidence type="ECO:0000256" key="2">
    <source>
        <dbReference type="ARBA" id="ARBA00023125"/>
    </source>
</evidence>
<keyword evidence="1" id="KW-0805">Transcription regulation</keyword>
<dbReference type="PANTHER" id="PTHR40661:SF3">
    <property type="entry name" value="FELS-1 PROPHAGE TRANSCRIPTIONAL REGULATOR"/>
    <property type="match status" value="1"/>
</dbReference>
<dbReference type="EMBL" id="JANQAO010000003">
    <property type="protein sequence ID" value="MDM5147672.1"/>
    <property type="molecule type" value="Genomic_DNA"/>
</dbReference>
<evidence type="ECO:0000256" key="1">
    <source>
        <dbReference type="ARBA" id="ARBA00023015"/>
    </source>
</evidence>
<sequence length="185" mass="20827">MSIHRAAKLWDVPPESLRKWISGGMPGVDRAAQLAQGAGVSLDWLVGGEHPSIETSSQHWCHIKEYHPQENGFWVFPRSFMDIHHLNPDDMVMLKNQGDAMEPYIQDGAAIMVDTTSQTEPSADVPCALVYRGTMYIKYVHLHHHSIDLISSKKGYPPIKIKGLDIKSMEIIGRVVWSCRIWPAS</sequence>
<dbReference type="Gene3D" id="2.10.109.10">
    <property type="entry name" value="Umud Fragment, subunit A"/>
    <property type="match status" value="1"/>
</dbReference>
<keyword evidence="2" id="KW-0238">DNA-binding</keyword>